<comment type="subcellular location">
    <subcellularLocation>
        <location evidence="1">Cell inner membrane</location>
        <topology evidence="1">Multi-pass membrane protein</topology>
    </subcellularLocation>
</comment>
<comment type="caution">
    <text evidence="10">The sequence shown here is derived from an EMBL/GenBank/DDBJ whole genome shotgun (WGS) entry which is preliminary data.</text>
</comment>
<dbReference type="AlphaFoldDB" id="A0A7C3WG92"/>
<dbReference type="Pfam" id="PF04143">
    <property type="entry name" value="Sulf_transp"/>
    <property type="match status" value="1"/>
</dbReference>
<gene>
    <name evidence="10" type="ORF">ENR59_02655</name>
</gene>
<dbReference type="PANTHER" id="PTHR30574:SF1">
    <property type="entry name" value="SULPHUR TRANSPORT DOMAIN-CONTAINING PROTEIN"/>
    <property type="match status" value="1"/>
</dbReference>
<keyword evidence="4" id="KW-0997">Cell inner membrane</keyword>
<feature type="transmembrane region" description="Helical" evidence="9">
    <location>
        <begin position="132"/>
        <end position="156"/>
    </location>
</feature>
<evidence type="ECO:0000256" key="5">
    <source>
        <dbReference type="ARBA" id="ARBA00022692"/>
    </source>
</evidence>
<evidence type="ECO:0000256" key="7">
    <source>
        <dbReference type="ARBA" id="ARBA00023136"/>
    </source>
</evidence>
<dbReference type="InterPro" id="IPR007272">
    <property type="entry name" value="Sulf_transp_TsuA/YedE"/>
</dbReference>
<dbReference type="GO" id="GO:0005886">
    <property type="term" value="C:plasma membrane"/>
    <property type="evidence" value="ECO:0007669"/>
    <property type="project" value="UniProtKB-SubCell"/>
</dbReference>
<keyword evidence="2" id="KW-0813">Transport</keyword>
<evidence type="ECO:0000256" key="1">
    <source>
        <dbReference type="ARBA" id="ARBA00004429"/>
    </source>
</evidence>
<keyword evidence="5 9" id="KW-0812">Transmembrane</keyword>
<sequence length="161" mass="16654">MNPYLAGVFLGLTLLASYLILGAGLGASGALARLGAWAEHALLPARVEGSAYFGAWFPDPLSYYLVFMLAGVFAGGLASALLGRRLRPSIERGPNASGFTRLAFALGGGVLTGFAARLAQGCTSGQGLSGGALLLTGSFVFMGAVFAAGYLTAWVFRRQWK</sequence>
<evidence type="ECO:0000256" key="2">
    <source>
        <dbReference type="ARBA" id="ARBA00022448"/>
    </source>
</evidence>
<comment type="similarity">
    <text evidence="8">Belongs to the TsuA/YedE (TC 9.B.102) family.</text>
</comment>
<evidence type="ECO:0000256" key="3">
    <source>
        <dbReference type="ARBA" id="ARBA00022475"/>
    </source>
</evidence>
<organism evidence="10">
    <name type="scientific">Fundidesulfovibrio putealis</name>
    <dbReference type="NCBI Taxonomy" id="270496"/>
    <lineage>
        <taxon>Bacteria</taxon>
        <taxon>Pseudomonadati</taxon>
        <taxon>Thermodesulfobacteriota</taxon>
        <taxon>Desulfovibrionia</taxon>
        <taxon>Desulfovibrionales</taxon>
        <taxon>Desulfovibrionaceae</taxon>
        <taxon>Fundidesulfovibrio</taxon>
    </lineage>
</organism>
<name>A0A7C3WG92_9BACT</name>
<evidence type="ECO:0000256" key="4">
    <source>
        <dbReference type="ARBA" id="ARBA00022519"/>
    </source>
</evidence>
<evidence type="ECO:0000256" key="8">
    <source>
        <dbReference type="ARBA" id="ARBA00035655"/>
    </source>
</evidence>
<feature type="transmembrane region" description="Helical" evidence="9">
    <location>
        <begin position="62"/>
        <end position="82"/>
    </location>
</feature>
<evidence type="ECO:0000313" key="10">
    <source>
        <dbReference type="EMBL" id="HGG91837.1"/>
    </source>
</evidence>
<reference evidence="10" key="1">
    <citation type="journal article" date="2020" name="mSystems">
        <title>Genome- and Community-Level Interaction Insights into Carbon Utilization and Element Cycling Functions of Hydrothermarchaeota in Hydrothermal Sediment.</title>
        <authorList>
            <person name="Zhou Z."/>
            <person name="Liu Y."/>
            <person name="Xu W."/>
            <person name="Pan J."/>
            <person name="Luo Z.H."/>
            <person name="Li M."/>
        </authorList>
    </citation>
    <scope>NUCLEOTIDE SEQUENCE [LARGE SCALE GENOMIC DNA]</scope>
    <source>
        <strain evidence="10">SpSt-413</strain>
    </source>
</reference>
<proteinExistence type="inferred from homology"/>
<dbReference type="EMBL" id="DSRP01000186">
    <property type="protein sequence ID" value="HGG91837.1"/>
    <property type="molecule type" value="Genomic_DNA"/>
</dbReference>
<keyword evidence="6 9" id="KW-1133">Transmembrane helix</keyword>
<evidence type="ECO:0000256" key="9">
    <source>
        <dbReference type="SAM" id="Phobius"/>
    </source>
</evidence>
<keyword evidence="7 9" id="KW-0472">Membrane</keyword>
<keyword evidence="3" id="KW-1003">Cell membrane</keyword>
<evidence type="ECO:0000256" key="6">
    <source>
        <dbReference type="ARBA" id="ARBA00022989"/>
    </source>
</evidence>
<feature type="transmembrane region" description="Helical" evidence="9">
    <location>
        <begin position="102"/>
        <end position="120"/>
    </location>
</feature>
<protein>
    <submittedName>
        <fullName evidence="10">Uncharacterized protein</fullName>
    </submittedName>
</protein>
<accession>A0A7C3WG92</accession>
<dbReference type="PANTHER" id="PTHR30574">
    <property type="entry name" value="INNER MEMBRANE PROTEIN YEDE"/>
    <property type="match status" value="1"/>
</dbReference>